<dbReference type="PATRIC" id="fig|742725.3.peg.1003"/>
<evidence type="ECO:0000256" key="5">
    <source>
        <dbReference type="ARBA" id="ARBA00022884"/>
    </source>
</evidence>
<dbReference type="AlphaFoldDB" id="G5H7A5"/>
<keyword evidence="2" id="KW-0540">Nuclease</keyword>
<dbReference type="STRING" id="742725.HMPREF9450_00948"/>
<keyword evidence="7" id="KW-1185">Reference proteome</keyword>
<sequence length="76" mass="8986">MVSVPKRLHKRANVRNLLKRRMREAYRLNKEPLREICIRENIRLSLGLLYTSGEIADYKTIEHAVRKIIQTVVARS</sequence>
<keyword evidence="3" id="KW-0255">Endonuclease</keyword>
<dbReference type="InterPro" id="IPR000100">
    <property type="entry name" value="RNase_P"/>
</dbReference>
<gene>
    <name evidence="6" type="ORF">HMPREF9450_00948</name>
</gene>
<dbReference type="InterPro" id="IPR020568">
    <property type="entry name" value="Ribosomal_Su5_D2-typ_SF"/>
</dbReference>
<comment type="caution">
    <text evidence="6">The sequence shown here is derived from an EMBL/GenBank/DDBJ whole genome shotgun (WGS) entry which is preliminary data.</text>
</comment>
<dbReference type="SUPFAM" id="SSF54211">
    <property type="entry name" value="Ribosomal protein S5 domain 2-like"/>
    <property type="match status" value="1"/>
</dbReference>
<evidence type="ECO:0000256" key="3">
    <source>
        <dbReference type="ARBA" id="ARBA00022759"/>
    </source>
</evidence>
<dbReference type="Gene3D" id="3.30.230.10">
    <property type="match status" value="1"/>
</dbReference>
<proteinExistence type="predicted"/>
<reference evidence="6 7" key="1">
    <citation type="submission" date="2011-08" db="EMBL/GenBank/DDBJ databases">
        <title>The Genome Sequence of Alistipes indistinctus YIT 12060.</title>
        <authorList>
            <consortium name="The Broad Institute Genome Sequencing Platform"/>
            <person name="Earl A."/>
            <person name="Ward D."/>
            <person name="Feldgarden M."/>
            <person name="Gevers D."/>
            <person name="Morotomi M."/>
            <person name="Young S.K."/>
            <person name="Zeng Q."/>
            <person name="Gargeya S."/>
            <person name="Fitzgerald M."/>
            <person name="Haas B."/>
            <person name="Abouelleil A."/>
            <person name="Alvarado L."/>
            <person name="Arachchi H.M."/>
            <person name="Berlin A."/>
            <person name="Brown A."/>
            <person name="Chapman S.B."/>
            <person name="Chen Z."/>
            <person name="Dunbar C."/>
            <person name="Freedman E."/>
            <person name="Gearin G."/>
            <person name="Gellesch M."/>
            <person name="Goldberg J."/>
            <person name="Griggs A."/>
            <person name="Gujja S."/>
            <person name="Heiman D."/>
            <person name="Howarth C."/>
            <person name="Larson L."/>
            <person name="Lui A."/>
            <person name="MacDonald P.J.P."/>
            <person name="Montmayeur A."/>
            <person name="Murphy C."/>
            <person name="Neiman D."/>
            <person name="Pearson M."/>
            <person name="Priest M."/>
            <person name="Roberts A."/>
            <person name="Saif S."/>
            <person name="Shea T."/>
            <person name="Shenoy N."/>
            <person name="Sisk P."/>
            <person name="Stolte C."/>
            <person name="Sykes S."/>
            <person name="Wortman J."/>
            <person name="Nusbaum C."/>
            <person name="Birren B."/>
        </authorList>
    </citation>
    <scope>NUCLEOTIDE SEQUENCE [LARGE SCALE GENOMIC DNA]</scope>
    <source>
        <strain evidence="6 7">YIT 12060</strain>
    </source>
</reference>
<dbReference type="HOGENOM" id="CLU_2646474_0_0_10"/>
<dbReference type="EMBL" id="ADLD01000009">
    <property type="protein sequence ID" value="EHB92744.1"/>
    <property type="molecule type" value="Genomic_DNA"/>
</dbReference>
<dbReference type="InterPro" id="IPR014721">
    <property type="entry name" value="Ribsml_uS5_D2-typ_fold_subgr"/>
</dbReference>
<dbReference type="GO" id="GO:0004526">
    <property type="term" value="F:ribonuclease P activity"/>
    <property type="evidence" value="ECO:0007669"/>
    <property type="project" value="InterPro"/>
</dbReference>
<dbReference type="GO" id="GO:0000049">
    <property type="term" value="F:tRNA binding"/>
    <property type="evidence" value="ECO:0007669"/>
    <property type="project" value="InterPro"/>
</dbReference>
<evidence type="ECO:0000313" key="6">
    <source>
        <dbReference type="EMBL" id="EHB92744.1"/>
    </source>
</evidence>
<organism evidence="6 7">
    <name type="scientific">Alistipes indistinctus YIT 12060</name>
    <dbReference type="NCBI Taxonomy" id="742725"/>
    <lineage>
        <taxon>Bacteria</taxon>
        <taxon>Pseudomonadati</taxon>
        <taxon>Bacteroidota</taxon>
        <taxon>Bacteroidia</taxon>
        <taxon>Bacteroidales</taxon>
        <taxon>Rikenellaceae</taxon>
        <taxon>Alistipes</taxon>
    </lineage>
</organism>
<evidence type="ECO:0000256" key="1">
    <source>
        <dbReference type="ARBA" id="ARBA00022694"/>
    </source>
</evidence>
<keyword evidence="5" id="KW-0694">RNA-binding</keyword>
<evidence type="ECO:0000313" key="7">
    <source>
        <dbReference type="Proteomes" id="UP000006008"/>
    </source>
</evidence>
<accession>G5H7A5</accession>
<dbReference type="GO" id="GO:0008033">
    <property type="term" value="P:tRNA processing"/>
    <property type="evidence" value="ECO:0007669"/>
    <property type="project" value="UniProtKB-KW"/>
</dbReference>
<evidence type="ECO:0000256" key="2">
    <source>
        <dbReference type="ARBA" id="ARBA00022722"/>
    </source>
</evidence>
<evidence type="ECO:0000256" key="4">
    <source>
        <dbReference type="ARBA" id="ARBA00022801"/>
    </source>
</evidence>
<name>G5H7A5_9BACT</name>
<dbReference type="Proteomes" id="UP000006008">
    <property type="component" value="Unassembled WGS sequence"/>
</dbReference>
<keyword evidence="1" id="KW-0819">tRNA processing</keyword>
<protein>
    <submittedName>
        <fullName evidence="6">Uncharacterized protein</fullName>
    </submittedName>
</protein>
<dbReference type="Pfam" id="PF00825">
    <property type="entry name" value="Ribonuclease_P"/>
    <property type="match status" value="1"/>
</dbReference>
<keyword evidence="4" id="KW-0378">Hydrolase</keyword>
<dbReference type="eggNOG" id="COG0594">
    <property type="taxonomic scope" value="Bacteria"/>
</dbReference>